<comment type="subunit">
    <text evidence="1">Heterotrimer of A, B and C subunits.</text>
</comment>
<dbReference type="Gene3D" id="1.10.20.60">
    <property type="entry name" value="Glu-tRNAGln amidotransferase C subunit, N-terminal domain"/>
    <property type="match status" value="1"/>
</dbReference>
<dbReference type="NCBIfam" id="TIGR00135">
    <property type="entry name" value="gatC"/>
    <property type="match status" value="1"/>
</dbReference>
<comment type="catalytic activity">
    <reaction evidence="1">
        <text>L-glutamyl-tRNA(Gln) + L-glutamine + ATP + H2O = L-glutaminyl-tRNA(Gln) + L-glutamate + ADP + phosphate + H(+)</text>
        <dbReference type="Rhea" id="RHEA:17521"/>
        <dbReference type="Rhea" id="RHEA-COMP:9681"/>
        <dbReference type="Rhea" id="RHEA-COMP:9684"/>
        <dbReference type="ChEBI" id="CHEBI:15377"/>
        <dbReference type="ChEBI" id="CHEBI:15378"/>
        <dbReference type="ChEBI" id="CHEBI:29985"/>
        <dbReference type="ChEBI" id="CHEBI:30616"/>
        <dbReference type="ChEBI" id="CHEBI:43474"/>
        <dbReference type="ChEBI" id="CHEBI:58359"/>
        <dbReference type="ChEBI" id="CHEBI:78520"/>
        <dbReference type="ChEBI" id="CHEBI:78521"/>
        <dbReference type="ChEBI" id="CHEBI:456216"/>
    </reaction>
</comment>
<keyword evidence="1" id="KW-0067">ATP-binding</keyword>
<dbReference type="GO" id="GO:0070681">
    <property type="term" value="P:glutaminyl-tRNAGln biosynthesis via transamidation"/>
    <property type="evidence" value="ECO:0007669"/>
    <property type="project" value="TreeGrafter"/>
</dbReference>
<comment type="function">
    <text evidence="1">Allows the formation of correctly charged Asn-tRNA(Asn) or Gln-tRNA(Gln) through the transamidation of misacylated Asp-tRNA(Asn) or Glu-tRNA(Gln) in organisms which lack either or both of asparaginyl-tRNA or glutaminyl-tRNA synthetases. The reaction takes place in the presence of glutamine and ATP through an activated phospho-Asp-tRNA(Asn) or phospho-Glu-tRNA(Gln).</text>
</comment>
<evidence type="ECO:0000256" key="1">
    <source>
        <dbReference type="HAMAP-Rule" id="MF_00122"/>
    </source>
</evidence>
<dbReference type="GO" id="GO:0006450">
    <property type="term" value="P:regulation of translational fidelity"/>
    <property type="evidence" value="ECO:0007669"/>
    <property type="project" value="InterPro"/>
</dbReference>
<keyword evidence="2" id="KW-0808">Transferase</keyword>
<dbReference type="Pfam" id="PF02686">
    <property type="entry name" value="GatC"/>
    <property type="match status" value="1"/>
</dbReference>
<dbReference type="GO" id="GO:0050566">
    <property type="term" value="F:asparaginyl-tRNA synthase (glutamine-hydrolyzing) activity"/>
    <property type="evidence" value="ECO:0007669"/>
    <property type="project" value="RHEA"/>
</dbReference>
<gene>
    <name evidence="1" type="primary">gatC</name>
    <name evidence="2" type="ORF">SAMN05216369_1646</name>
</gene>
<dbReference type="SUPFAM" id="SSF141000">
    <property type="entry name" value="Glu-tRNAGln amidotransferase C subunit"/>
    <property type="match status" value="1"/>
</dbReference>
<comment type="similarity">
    <text evidence="1">Belongs to the GatC family.</text>
</comment>
<keyword evidence="1" id="KW-0648">Protein biosynthesis</keyword>
<dbReference type="OrthoDB" id="9794326at2"/>
<evidence type="ECO:0000313" key="2">
    <source>
        <dbReference type="EMBL" id="SHK35140.1"/>
    </source>
</evidence>
<proteinExistence type="inferred from homology"/>
<name>A0A1M6RRV1_9GAMM</name>
<sequence>MTISREDIEKVAVLARIRLDEEQIPALEKDLGNILSLVDQLSAADTDNVEPLAHPLDAVQRLRADEVSESNQREAFQAIAPATENGLYLVPRVIE</sequence>
<dbReference type="InterPro" id="IPR003837">
    <property type="entry name" value="GatC"/>
</dbReference>
<protein>
    <recommendedName>
        <fullName evidence="1">Aspartyl/glutamyl-tRNA(Asn/Gln) amidotransferase subunit C</fullName>
        <shortName evidence="1">Asp/Glu-ADT subunit C</shortName>
        <ecNumber evidence="1">6.3.5.-</ecNumber>
    </recommendedName>
</protein>
<reference evidence="3" key="1">
    <citation type="submission" date="2016-11" db="EMBL/GenBank/DDBJ databases">
        <authorList>
            <person name="Varghese N."/>
            <person name="Submissions S."/>
        </authorList>
    </citation>
    <scope>NUCLEOTIDE SEQUENCE [LARGE SCALE GENOMIC DNA]</scope>
    <source>
        <strain evidence="3">CGMCC 1.10835</strain>
    </source>
</reference>
<evidence type="ECO:0000313" key="3">
    <source>
        <dbReference type="Proteomes" id="UP000184497"/>
    </source>
</evidence>
<dbReference type="AlphaFoldDB" id="A0A1M6RRV1"/>
<dbReference type="EC" id="6.3.5.-" evidence="1"/>
<dbReference type="GO" id="GO:0016740">
    <property type="term" value="F:transferase activity"/>
    <property type="evidence" value="ECO:0007669"/>
    <property type="project" value="UniProtKB-KW"/>
</dbReference>
<dbReference type="Proteomes" id="UP000184497">
    <property type="component" value="Unassembled WGS sequence"/>
</dbReference>
<organism evidence="2 3">
    <name type="scientific">Marinobacter antarcticus</name>
    <dbReference type="NCBI Taxonomy" id="564117"/>
    <lineage>
        <taxon>Bacteria</taxon>
        <taxon>Pseudomonadati</taxon>
        <taxon>Pseudomonadota</taxon>
        <taxon>Gammaproteobacteria</taxon>
        <taxon>Pseudomonadales</taxon>
        <taxon>Marinobacteraceae</taxon>
        <taxon>Marinobacter</taxon>
    </lineage>
</organism>
<comment type="catalytic activity">
    <reaction evidence="1">
        <text>L-aspartyl-tRNA(Asn) + L-glutamine + ATP + H2O = L-asparaginyl-tRNA(Asn) + L-glutamate + ADP + phosphate + 2 H(+)</text>
        <dbReference type="Rhea" id="RHEA:14513"/>
        <dbReference type="Rhea" id="RHEA-COMP:9674"/>
        <dbReference type="Rhea" id="RHEA-COMP:9677"/>
        <dbReference type="ChEBI" id="CHEBI:15377"/>
        <dbReference type="ChEBI" id="CHEBI:15378"/>
        <dbReference type="ChEBI" id="CHEBI:29985"/>
        <dbReference type="ChEBI" id="CHEBI:30616"/>
        <dbReference type="ChEBI" id="CHEBI:43474"/>
        <dbReference type="ChEBI" id="CHEBI:58359"/>
        <dbReference type="ChEBI" id="CHEBI:78515"/>
        <dbReference type="ChEBI" id="CHEBI:78516"/>
        <dbReference type="ChEBI" id="CHEBI:456216"/>
    </reaction>
</comment>
<dbReference type="GO" id="GO:0005524">
    <property type="term" value="F:ATP binding"/>
    <property type="evidence" value="ECO:0007669"/>
    <property type="project" value="UniProtKB-KW"/>
</dbReference>
<accession>A0A1M6RRV1</accession>
<dbReference type="GO" id="GO:0006412">
    <property type="term" value="P:translation"/>
    <property type="evidence" value="ECO:0007669"/>
    <property type="project" value="UniProtKB-UniRule"/>
</dbReference>
<keyword evidence="3" id="KW-1185">Reference proteome</keyword>
<dbReference type="PANTHER" id="PTHR15004:SF0">
    <property type="entry name" value="GLUTAMYL-TRNA(GLN) AMIDOTRANSFERASE SUBUNIT C, MITOCHONDRIAL"/>
    <property type="match status" value="1"/>
</dbReference>
<dbReference type="STRING" id="564117.SAMN05216369_1646"/>
<dbReference type="PANTHER" id="PTHR15004">
    <property type="entry name" value="GLUTAMYL-TRNA(GLN) AMIDOTRANSFERASE SUBUNIT C, MITOCHONDRIAL"/>
    <property type="match status" value="1"/>
</dbReference>
<dbReference type="EMBL" id="FRAQ01000001">
    <property type="protein sequence ID" value="SHK35140.1"/>
    <property type="molecule type" value="Genomic_DNA"/>
</dbReference>
<dbReference type="GO" id="GO:0050567">
    <property type="term" value="F:glutaminyl-tRNA synthase (glutamine-hydrolyzing) activity"/>
    <property type="evidence" value="ECO:0007669"/>
    <property type="project" value="UniProtKB-UniRule"/>
</dbReference>
<dbReference type="RefSeq" id="WP_072796664.1">
    <property type="nucleotide sequence ID" value="NZ_FRAQ01000001.1"/>
</dbReference>
<dbReference type="InterPro" id="IPR036113">
    <property type="entry name" value="Asp/Glu-ADT_sf_sub_c"/>
</dbReference>
<keyword evidence="1" id="KW-0547">Nucleotide-binding</keyword>
<keyword evidence="1" id="KW-0436">Ligase</keyword>
<dbReference type="HAMAP" id="MF_00122">
    <property type="entry name" value="GatC"/>
    <property type="match status" value="1"/>
</dbReference>